<reference evidence="3 4" key="1">
    <citation type="submission" date="2019-09" db="EMBL/GenBank/DDBJ databases">
        <title>YIM 132180 draft genome.</title>
        <authorList>
            <person name="Zhang K."/>
        </authorList>
    </citation>
    <scope>NUCLEOTIDE SEQUENCE [LARGE SCALE GENOMIC DNA]</scope>
    <source>
        <strain evidence="3 4">YIM 132180</strain>
    </source>
</reference>
<dbReference type="InterPro" id="IPR014153">
    <property type="entry name" value="Ds_break_AddB"/>
</dbReference>
<dbReference type="InterPro" id="IPR038726">
    <property type="entry name" value="PDDEXK_AddAB-type"/>
</dbReference>
<evidence type="ECO:0000259" key="2">
    <source>
        <dbReference type="Pfam" id="PF12705"/>
    </source>
</evidence>
<proteinExistence type="predicted"/>
<name>A0A7V7PTB5_9HYPH</name>
<dbReference type="RefSeq" id="WP_150967869.1">
    <property type="nucleotide sequence ID" value="NZ_VZDO01000001.1"/>
</dbReference>
<feature type="region of interest" description="Disordered" evidence="1">
    <location>
        <begin position="753"/>
        <end position="778"/>
    </location>
</feature>
<dbReference type="Gene3D" id="3.90.320.10">
    <property type="match status" value="1"/>
</dbReference>
<accession>A0A7V7PTB5</accession>
<dbReference type="SUPFAM" id="SSF52540">
    <property type="entry name" value="P-loop containing nucleoside triphosphate hydrolases"/>
    <property type="match status" value="1"/>
</dbReference>
<comment type="caution">
    <text evidence="3">The sequence shown here is derived from an EMBL/GenBank/DDBJ whole genome shotgun (WGS) entry which is preliminary data.</text>
</comment>
<dbReference type="InterPro" id="IPR027417">
    <property type="entry name" value="P-loop_NTPase"/>
</dbReference>
<keyword evidence="4" id="KW-1185">Reference proteome</keyword>
<dbReference type="AlphaFoldDB" id="A0A7V7PTB5"/>
<dbReference type="InterPro" id="IPR011604">
    <property type="entry name" value="PDDEXK-like_dom_sf"/>
</dbReference>
<dbReference type="Proteomes" id="UP000432089">
    <property type="component" value="Unassembled WGS sequence"/>
</dbReference>
<evidence type="ECO:0000313" key="3">
    <source>
        <dbReference type="EMBL" id="KAB0682896.1"/>
    </source>
</evidence>
<evidence type="ECO:0000256" key="1">
    <source>
        <dbReference type="SAM" id="MobiDB-lite"/>
    </source>
</evidence>
<dbReference type="NCBIfam" id="TIGR02786">
    <property type="entry name" value="addB_alphas"/>
    <property type="match status" value="1"/>
</dbReference>
<protein>
    <submittedName>
        <fullName evidence="3">Double-strand break repair protein AddB</fullName>
    </submittedName>
</protein>
<feature type="compositionally biased region" description="Low complexity" evidence="1">
    <location>
        <begin position="755"/>
        <end position="766"/>
    </location>
</feature>
<feature type="domain" description="PD-(D/E)XK endonuclease-like" evidence="2">
    <location>
        <begin position="779"/>
        <end position="1017"/>
    </location>
</feature>
<dbReference type="EMBL" id="VZDO01000001">
    <property type="protein sequence ID" value="KAB0682896.1"/>
    <property type="molecule type" value="Genomic_DNA"/>
</dbReference>
<evidence type="ECO:0000313" key="4">
    <source>
        <dbReference type="Proteomes" id="UP000432089"/>
    </source>
</evidence>
<organism evidence="3 4">
    <name type="scientific">Plantimonas leprariae</name>
    <dbReference type="NCBI Taxonomy" id="2615207"/>
    <lineage>
        <taxon>Bacteria</taxon>
        <taxon>Pseudomonadati</taxon>
        <taxon>Pseudomonadota</taxon>
        <taxon>Alphaproteobacteria</taxon>
        <taxon>Hyphomicrobiales</taxon>
        <taxon>Aurantimonadaceae</taxon>
        <taxon>Plantimonas</taxon>
    </lineage>
</organism>
<dbReference type="Pfam" id="PF12705">
    <property type="entry name" value="PDDEXK_1"/>
    <property type="match status" value="1"/>
</dbReference>
<gene>
    <name evidence="3" type="primary">addB</name>
    <name evidence="3" type="ORF">F6X38_02105</name>
</gene>
<sequence>MPAKLFSIAPGSPFLRTLAEGVLDGRILPGMSFRGDPLALAGLTIYLPTRRAVRALGEEFARALGGSAAILPAIRTLGDEDPTALFDRDGGAKSLEAVIDPTERRMLVARFVRQWKTRLREAAIADLHDGEEHVVPASSADALWLACDLLALLDEAETEGTTLRDLTGLAPDSLAGWWQLTQTFLAILTEHWPAVLAERGRVDEVAARNRWLRAEAEAIGSGRRPGPVIVAGSTATAPAMVALMRAVANHPSGAVVLPGLDRHMDEAGFDAVHTGTAIGAGSAPGHPQYALKRILQGMLLPRGAVDHFAPPDGATLALREAFLSDALRPASTTDAWGEPAHRHPAQALDGLSLIEAENEHEEALAIACAMRDALTDPAATVALTTPDRSLARRVCAELERFNIAANDSAGRPLAATPPGTLMALALACALRPGDPVALVALLKHPLVRLGHVPGDTRRAARAIEIMALRGNVGVADAARLAALFAKARADAEPPAEETGDTAAAKRAASPGVRVTRAVRLVSRADRDLAAEVAQRLEDALRPLIELRDADPSEIGPQAVALTQALEALARDEEGDPKALYATETGRALADFLREMVACVPTGFSFSPRELPDVVEALVAPERVRPRGGLSGRAFVWGALESRLQHVDTMILGGLNEGTWPHRAVSDAFLSRLMRAEIKLEPPERLIGLAAHDIQMALGMPRVVMSRSMRVDGAPTIASRWLQRILTLAGTEGAGRLRAEGATFLAHARRLDEAAEGPGAPARATRPAPVPPPEKRPKRYSVTEVERLVRDPYAVHASRVLKLEPFPDLLRNPGAADRGNLFHAILAEFAAQDADPGGAGAETRLLTVAAEHFEREKLPKEVEAVWWPRMETLAANYCEWERGRAHRIAKRLVETRGEHHFADIDTAIRGFADRIDVATDGSLEIIDFKTGTNPSVRQARVLLSPQLPLEGAMAKLGAFAETGEGAKSVADLSYVRLRERELYEETLSYDDRRTGARVTGDDLADAALEKFRGLAAHYAKAGTPFPSRARPFMAGDFSGDYDHLARAREWSVGSDDGDGGE</sequence>